<protein>
    <submittedName>
        <fullName evidence="1">Uncharacterized protein</fullName>
    </submittedName>
</protein>
<keyword evidence="2" id="KW-1185">Reference proteome</keyword>
<proteinExistence type="predicted"/>
<gene>
    <name evidence="1" type="ORF">Egran_05816</name>
</gene>
<organism evidence="1 2">
    <name type="scientific">Elaphomyces granulatus</name>
    <dbReference type="NCBI Taxonomy" id="519963"/>
    <lineage>
        <taxon>Eukaryota</taxon>
        <taxon>Fungi</taxon>
        <taxon>Dikarya</taxon>
        <taxon>Ascomycota</taxon>
        <taxon>Pezizomycotina</taxon>
        <taxon>Eurotiomycetes</taxon>
        <taxon>Eurotiomycetidae</taxon>
        <taxon>Eurotiales</taxon>
        <taxon>Elaphomycetaceae</taxon>
        <taxon>Elaphomyces</taxon>
    </lineage>
</organism>
<evidence type="ECO:0000313" key="1">
    <source>
        <dbReference type="EMBL" id="OXV06416.1"/>
    </source>
</evidence>
<name>A0A232LQI2_9EURO</name>
<feature type="non-terminal residue" evidence="1">
    <location>
        <position position="1"/>
    </location>
</feature>
<dbReference type="OrthoDB" id="5584477at2759"/>
<dbReference type="EMBL" id="NPHW01005768">
    <property type="protein sequence ID" value="OXV06416.1"/>
    <property type="molecule type" value="Genomic_DNA"/>
</dbReference>
<evidence type="ECO:0000313" key="2">
    <source>
        <dbReference type="Proteomes" id="UP000243515"/>
    </source>
</evidence>
<accession>A0A232LQI2</accession>
<reference evidence="1 2" key="1">
    <citation type="journal article" date="2015" name="Environ. Microbiol.">
        <title>Metagenome sequence of Elaphomyces granulatus from sporocarp tissue reveals Ascomycota ectomycorrhizal fingerprints of genome expansion and a Proteobacteria-rich microbiome.</title>
        <authorList>
            <person name="Quandt C.A."/>
            <person name="Kohler A."/>
            <person name="Hesse C.N."/>
            <person name="Sharpton T.J."/>
            <person name="Martin F."/>
            <person name="Spatafora J.W."/>
        </authorList>
    </citation>
    <scope>NUCLEOTIDE SEQUENCE [LARGE SCALE GENOMIC DNA]</scope>
    <source>
        <strain evidence="1 2">OSC145934</strain>
    </source>
</reference>
<sequence>FDGWNYRCDTVLLASKFGTIASESVFLKTAEESFTSYYQPLIPWVNRLRKEIFPGGKWWEATKQNPELYRSMKKILRKARKDPRVADM</sequence>
<dbReference type="Proteomes" id="UP000243515">
    <property type="component" value="Unassembled WGS sequence"/>
</dbReference>
<comment type="caution">
    <text evidence="1">The sequence shown here is derived from an EMBL/GenBank/DDBJ whole genome shotgun (WGS) entry which is preliminary data.</text>
</comment>
<dbReference type="AlphaFoldDB" id="A0A232LQI2"/>